<evidence type="ECO:0000313" key="2">
    <source>
        <dbReference type="EMBL" id="MFB0845328.1"/>
    </source>
</evidence>
<dbReference type="InterPro" id="IPR043472">
    <property type="entry name" value="Macro_dom-like"/>
</dbReference>
<dbReference type="RefSeq" id="WP_373955481.1">
    <property type="nucleotide sequence ID" value="NZ_JBHDLN010000013.1"/>
</dbReference>
<name>A0ABV4V5H0_9BACL</name>
<keyword evidence="3" id="KW-1185">Reference proteome</keyword>
<sequence>MLDRYITQELKLRIALVNEERFGGAGAGDAGSGAEGDAAEAVALAVFVTPEALAADAWTAAAGTEVPEPLVQAVRSLAARGRFKGGLGDTEVLPVLGLMPRYQALLLCGLGDAARAEDTDAWRSAGVYAARAAHEHGLVRLAAPLPRAGRAASRELAQALAEG</sequence>
<reference evidence="2 3" key="1">
    <citation type="submission" date="2024-09" db="EMBL/GenBank/DDBJ databases">
        <authorList>
            <person name="Makale K.P.P."/>
            <person name="Makhzoum A."/>
            <person name="Rantong G."/>
            <person name="Rahube T.O."/>
        </authorList>
    </citation>
    <scope>NUCLEOTIDE SEQUENCE [LARGE SCALE GENOMIC DNA]</scope>
    <source>
        <strain evidence="2 3">KM_D13</strain>
    </source>
</reference>
<dbReference type="Gene3D" id="3.40.220.10">
    <property type="entry name" value="Leucine Aminopeptidase, subunit E, domain 1"/>
    <property type="match status" value="1"/>
</dbReference>
<dbReference type="InterPro" id="IPR008283">
    <property type="entry name" value="Peptidase_M17_N"/>
</dbReference>
<feature type="domain" description="Peptidase M17 leucyl aminopeptidase N-terminal" evidence="1">
    <location>
        <begin position="59"/>
        <end position="163"/>
    </location>
</feature>
<proteinExistence type="predicted"/>
<dbReference type="SUPFAM" id="SSF52949">
    <property type="entry name" value="Macro domain-like"/>
    <property type="match status" value="1"/>
</dbReference>
<dbReference type="EMBL" id="JBHDLN010000013">
    <property type="protein sequence ID" value="MFB0845328.1"/>
    <property type="molecule type" value="Genomic_DNA"/>
</dbReference>
<accession>A0ABV4V5H0</accession>
<feature type="non-terminal residue" evidence="2">
    <location>
        <position position="163"/>
    </location>
</feature>
<dbReference type="Proteomes" id="UP001575622">
    <property type="component" value="Unassembled WGS sequence"/>
</dbReference>
<protein>
    <submittedName>
        <fullName evidence="2">M17 family peptidase N-terminal domain-containing protein</fullName>
    </submittedName>
</protein>
<evidence type="ECO:0000259" key="1">
    <source>
        <dbReference type="Pfam" id="PF02789"/>
    </source>
</evidence>
<dbReference type="Pfam" id="PF02789">
    <property type="entry name" value="Peptidase_M17_N"/>
    <property type="match status" value="1"/>
</dbReference>
<gene>
    <name evidence="2" type="ORF">ACEU3E_24375</name>
</gene>
<comment type="caution">
    <text evidence="2">The sequence shown here is derived from an EMBL/GenBank/DDBJ whole genome shotgun (WGS) entry which is preliminary data.</text>
</comment>
<organism evidence="2 3">
    <name type="scientific">Paenibacillus oleatilyticus</name>
    <dbReference type="NCBI Taxonomy" id="2594886"/>
    <lineage>
        <taxon>Bacteria</taxon>
        <taxon>Bacillati</taxon>
        <taxon>Bacillota</taxon>
        <taxon>Bacilli</taxon>
        <taxon>Bacillales</taxon>
        <taxon>Paenibacillaceae</taxon>
        <taxon>Paenibacillus</taxon>
    </lineage>
</organism>
<evidence type="ECO:0000313" key="3">
    <source>
        <dbReference type="Proteomes" id="UP001575622"/>
    </source>
</evidence>